<dbReference type="PROSITE" id="PS00107">
    <property type="entry name" value="PROTEIN_KINASE_ATP"/>
    <property type="match status" value="1"/>
</dbReference>
<keyword evidence="4" id="KW-1185">Reference proteome</keyword>
<feature type="binding site" evidence="1">
    <location>
        <position position="46"/>
    </location>
    <ligand>
        <name>ATP</name>
        <dbReference type="ChEBI" id="CHEBI:30616"/>
    </ligand>
</feature>
<dbReference type="SUPFAM" id="SSF56112">
    <property type="entry name" value="Protein kinase-like (PK-like)"/>
    <property type="match status" value="1"/>
</dbReference>
<evidence type="ECO:0000256" key="1">
    <source>
        <dbReference type="PROSITE-ProRule" id="PRU10141"/>
    </source>
</evidence>
<proteinExistence type="predicted"/>
<evidence type="ECO:0000313" key="3">
    <source>
        <dbReference type="EMBL" id="MCE3050017.1"/>
    </source>
</evidence>
<evidence type="ECO:0000259" key="2">
    <source>
        <dbReference type="PROSITE" id="PS50011"/>
    </source>
</evidence>
<dbReference type="InterPro" id="IPR017441">
    <property type="entry name" value="Protein_kinase_ATP_BS"/>
</dbReference>
<dbReference type="EMBL" id="JACEIK010007290">
    <property type="protein sequence ID" value="MCE3050017.1"/>
    <property type="molecule type" value="Genomic_DNA"/>
</dbReference>
<dbReference type="PANTHER" id="PTHR48011">
    <property type="entry name" value="CCR4-NOT TRANSCRIPTIONAL COMPLEX SUBUNIT CAF120-RELATED"/>
    <property type="match status" value="1"/>
</dbReference>
<dbReference type="InterPro" id="IPR000719">
    <property type="entry name" value="Prot_kinase_dom"/>
</dbReference>
<gene>
    <name evidence="3" type="ORF">HAX54_046312</name>
</gene>
<sequence length="112" mass="12424">MAEEQEAAEVMWKRGKTLGKGEFSFVSLASTEAALIPSIPSLIALKSCMLSRSQSLQDEREFLRMFEDCPHVIRCFGVKVTQEDGLLLYNLLLEYASAGSLADRLGLPELQV</sequence>
<protein>
    <recommendedName>
        <fullName evidence="2">Protein kinase domain-containing protein</fullName>
    </recommendedName>
</protein>
<reference evidence="3 4" key="1">
    <citation type="journal article" date="2021" name="BMC Genomics">
        <title>Datura genome reveals duplications of psychoactive alkaloid biosynthetic genes and high mutation rate following tissue culture.</title>
        <authorList>
            <person name="Rajewski A."/>
            <person name="Carter-House D."/>
            <person name="Stajich J."/>
            <person name="Litt A."/>
        </authorList>
    </citation>
    <scope>NUCLEOTIDE SEQUENCE [LARGE SCALE GENOMIC DNA]</scope>
    <source>
        <strain evidence="3">AR-01</strain>
    </source>
</reference>
<name>A0ABS8WIU6_DATST</name>
<comment type="caution">
    <text evidence="3">The sequence shown here is derived from an EMBL/GenBank/DDBJ whole genome shotgun (WGS) entry which is preliminary data.</text>
</comment>
<dbReference type="InterPro" id="IPR052751">
    <property type="entry name" value="Plant_MAPKKK"/>
</dbReference>
<organism evidence="3 4">
    <name type="scientific">Datura stramonium</name>
    <name type="common">Jimsonweed</name>
    <name type="synonym">Common thornapple</name>
    <dbReference type="NCBI Taxonomy" id="4076"/>
    <lineage>
        <taxon>Eukaryota</taxon>
        <taxon>Viridiplantae</taxon>
        <taxon>Streptophyta</taxon>
        <taxon>Embryophyta</taxon>
        <taxon>Tracheophyta</taxon>
        <taxon>Spermatophyta</taxon>
        <taxon>Magnoliopsida</taxon>
        <taxon>eudicotyledons</taxon>
        <taxon>Gunneridae</taxon>
        <taxon>Pentapetalae</taxon>
        <taxon>asterids</taxon>
        <taxon>lamiids</taxon>
        <taxon>Solanales</taxon>
        <taxon>Solanaceae</taxon>
        <taxon>Solanoideae</taxon>
        <taxon>Datureae</taxon>
        <taxon>Datura</taxon>
    </lineage>
</organism>
<dbReference type="Gene3D" id="3.30.200.20">
    <property type="entry name" value="Phosphorylase Kinase, domain 1"/>
    <property type="match status" value="1"/>
</dbReference>
<accession>A0ABS8WIU6</accession>
<dbReference type="InterPro" id="IPR011009">
    <property type="entry name" value="Kinase-like_dom_sf"/>
</dbReference>
<evidence type="ECO:0000313" key="4">
    <source>
        <dbReference type="Proteomes" id="UP000823775"/>
    </source>
</evidence>
<feature type="domain" description="Protein kinase" evidence="2">
    <location>
        <begin position="12"/>
        <end position="112"/>
    </location>
</feature>
<dbReference type="PANTHER" id="PTHR48011:SF64">
    <property type="entry name" value="MITOGEN-ACTIVATED PROTEIN KINASE KINASE KINASE 3-LIKE"/>
    <property type="match status" value="1"/>
</dbReference>
<keyword evidence="1" id="KW-0067">ATP-binding</keyword>
<dbReference type="PROSITE" id="PS50011">
    <property type="entry name" value="PROTEIN_KINASE_DOM"/>
    <property type="match status" value="1"/>
</dbReference>
<keyword evidence="1" id="KW-0547">Nucleotide-binding</keyword>
<dbReference type="Proteomes" id="UP000823775">
    <property type="component" value="Unassembled WGS sequence"/>
</dbReference>